<evidence type="ECO:0000256" key="1">
    <source>
        <dbReference type="SAM" id="SignalP"/>
    </source>
</evidence>
<dbReference type="Proteomes" id="UP000198982">
    <property type="component" value="Unassembled WGS sequence"/>
</dbReference>
<protein>
    <recommendedName>
        <fullName evidence="4">DUF4952 domain-containing protein</fullName>
    </recommendedName>
</protein>
<organism evidence="2 3">
    <name type="scientific">Pseudomonas saponiphila</name>
    <dbReference type="NCBI Taxonomy" id="556534"/>
    <lineage>
        <taxon>Bacteria</taxon>
        <taxon>Pseudomonadati</taxon>
        <taxon>Pseudomonadota</taxon>
        <taxon>Gammaproteobacteria</taxon>
        <taxon>Pseudomonadales</taxon>
        <taxon>Pseudomonadaceae</taxon>
        <taxon>Pseudomonas</taxon>
    </lineage>
</organism>
<dbReference type="Pfam" id="PF16310">
    <property type="entry name" value="DUF4952"/>
    <property type="match status" value="1"/>
</dbReference>
<evidence type="ECO:0000313" key="3">
    <source>
        <dbReference type="Proteomes" id="UP000198982"/>
    </source>
</evidence>
<feature type="signal peptide" evidence="1">
    <location>
        <begin position="1"/>
        <end position="22"/>
    </location>
</feature>
<keyword evidence="1" id="KW-0732">Signal</keyword>
<evidence type="ECO:0008006" key="4">
    <source>
        <dbReference type="Google" id="ProtNLM"/>
    </source>
</evidence>
<proteinExistence type="predicted"/>
<feature type="chain" id="PRO_5011685160" description="DUF4952 domain-containing protein" evidence="1">
    <location>
        <begin position="23"/>
        <end position="142"/>
    </location>
</feature>
<gene>
    <name evidence="2" type="ORF">SAMN05216178_0248</name>
</gene>
<keyword evidence="3" id="KW-1185">Reference proteome</keyword>
<dbReference type="InterPro" id="IPR032537">
    <property type="entry name" value="DUF4952"/>
</dbReference>
<sequence length="142" mass="16200">MKALFKGCLAGVLWMFSNGAWAAPECADFLRDAADPPQVLEFVGCESAPQEQGAPLTATYRVEGRYAHKVERYLQRLSGEASYLKFVCCGWETTGFSYYRDQTTGRRYQLGMGSEETPYSRREQWGKIGYFYVRVVLFTEEV</sequence>
<evidence type="ECO:0000313" key="2">
    <source>
        <dbReference type="EMBL" id="SEB43306.1"/>
    </source>
</evidence>
<dbReference type="RefSeq" id="WP_092309015.1">
    <property type="nucleotide sequence ID" value="NZ_FNTJ01000001.1"/>
</dbReference>
<name>A0A1H4JBF5_9PSED</name>
<accession>A0A1H4JBF5</accession>
<dbReference type="EMBL" id="FNTJ01000001">
    <property type="protein sequence ID" value="SEB43306.1"/>
    <property type="molecule type" value="Genomic_DNA"/>
</dbReference>
<reference evidence="3" key="1">
    <citation type="submission" date="2016-10" db="EMBL/GenBank/DDBJ databases">
        <authorList>
            <person name="Varghese N."/>
            <person name="Submissions S."/>
        </authorList>
    </citation>
    <scope>NUCLEOTIDE SEQUENCE [LARGE SCALE GENOMIC DNA]</scope>
    <source>
        <strain evidence="3">DSM 9751</strain>
    </source>
</reference>
<dbReference type="AlphaFoldDB" id="A0A1H4JBF5"/>